<evidence type="ECO:0000313" key="2">
    <source>
        <dbReference type="EMBL" id="EFN64891.1"/>
    </source>
</evidence>
<keyword evidence="3" id="KW-1185">Reference proteome</keyword>
<dbReference type="InParanoid" id="E2ANU8"/>
<feature type="non-terminal residue" evidence="2">
    <location>
        <position position="61"/>
    </location>
</feature>
<protein>
    <recommendedName>
        <fullName evidence="1">Helix-turn-helix domain-containing protein</fullName>
    </recommendedName>
</protein>
<dbReference type="InterPro" id="IPR058912">
    <property type="entry name" value="HTH_animal"/>
</dbReference>
<organism evidence="3">
    <name type="scientific">Camponotus floridanus</name>
    <name type="common">Florida carpenter ant</name>
    <dbReference type="NCBI Taxonomy" id="104421"/>
    <lineage>
        <taxon>Eukaryota</taxon>
        <taxon>Metazoa</taxon>
        <taxon>Ecdysozoa</taxon>
        <taxon>Arthropoda</taxon>
        <taxon>Hexapoda</taxon>
        <taxon>Insecta</taxon>
        <taxon>Pterygota</taxon>
        <taxon>Neoptera</taxon>
        <taxon>Endopterygota</taxon>
        <taxon>Hymenoptera</taxon>
        <taxon>Apocrita</taxon>
        <taxon>Aculeata</taxon>
        <taxon>Formicoidea</taxon>
        <taxon>Formicidae</taxon>
        <taxon>Formicinae</taxon>
        <taxon>Camponotus</taxon>
    </lineage>
</organism>
<feature type="non-terminal residue" evidence="2">
    <location>
        <position position="1"/>
    </location>
</feature>
<dbReference type="OrthoDB" id="7551136at2759"/>
<dbReference type="Proteomes" id="UP000000311">
    <property type="component" value="Unassembled WGS sequence"/>
</dbReference>
<dbReference type="Pfam" id="PF26215">
    <property type="entry name" value="HTH_animal"/>
    <property type="match status" value="1"/>
</dbReference>
<dbReference type="AlphaFoldDB" id="E2ANU8"/>
<gene>
    <name evidence="2" type="ORF">EAG_00105</name>
</gene>
<accession>E2ANU8</accession>
<name>E2ANU8_CAMFO</name>
<reference evidence="2 3" key="1">
    <citation type="journal article" date="2010" name="Science">
        <title>Genomic comparison of the ants Camponotus floridanus and Harpegnathos saltator.</title>
        <authorList>
            <person name="Bonasio R."/>
            <person name="Zhang G."/>
            <person name="Ye C."/>
            <person name="Mutti N.S."/>
            <person name="Fang X."/>
            <person name="Qin N."/>
            <person name="Donahue G."/>
            <person name="Yang P."/>
            <person name="Li Q."/>
            <person name="Li C."/>
            <person name="Zhang P."/>
            <person name="Huang Z."/>
            <person name="Berger S.L."/>
            <person name="Reinberg D."/>
            <person name="Wang J."/>
            <person name="Liebig J."/>
        </authorList>
    </citation>
    <scope>NUCLEOTIDE SEQUENCE [LARGE SCALE GENOMIC DNA]</scope>
    <source>
        <strain evidence="3">C129</strain>
    </source>
</reference>
<evidence type="ECO:0000313" key="3">
    <source>
        <dbReference type="Proteomes" id="UP000000311"/>
    </source>
</evidence>
<proteinExistence type="predicted"/>
<evidence type="ECO:0000259" key="1">
    <source>
        <dbReference type="Pfam" id="PF26215"/>
    </source>
</evidence>
<dbReference type="EMBL" id="GL441381">
    <property type="protein sequence ID" value="EFN64891.1"/>
    <property type="molecule type" value="Genomic_DNA"/>
</dbReference>
<feature type="domain" description="Helix-turn-helix" evidence="1">
    <location>
        <begin position="2"/>
        <end position="51"/>
    </location>
</feature>
<sequence>KHPMKYKLNTIYSLVDRAILLADSQFHAKNIDTVKRILSNNCFPSQIINRYVQKRLQFLKH</sequence>